<accession>A0A5S3YPS5</accession>
<evidence type="ECO:0000313" key="13">
    <source>
        <dbReference type="Proteomes" id="UP000307362"/>
    </source>
</evidence>
<keyword evidence="6 9" id="KW-1133">Transmembrane helix</keyword>
<comment type="subcellular location">
    <subcellularLocation>
        <location evidence="1">Membrane</location>
        <topology evidence="1">Multi-pass membrane protein</topology>
    </subcellularLocation>
</comment>
<evidence type="ECO:0000256" key="8">
    <source>
        <dbReference type="ARBA" id="ARBA00023136"/>
    </source>
</evidence>
<dbReference type="Proteomes" id="UP000307362">
    <property type="component" value="Unassembled WGS sequence"/>
</dbReference>
<reference evidence="12 13" key="1">
    <citation type="submission" date="2017-12" db="EMBL/GenBank/DDBJ databases">
        <authorList>
            <person name="Paulsen S."/>
            <person name="Gram L.K."/>
        </authorList>
    </citation>
    <scope>NUCLEOTIDE SEQUENCE [LARGE SCALE GENOMIC DNA]</scope>
    <source>
        <strain evidence="12 13">S1189</strain>
    </source>
</reference>
<organism evidence="12 13">
    <name type="scientific">Pseudoalteromonas phenolica</name>
    <dbReference type="NCBI Taxonomy" id="161398"/>
    <lineage>
        <taxon>Bacteria</taxon>
        <taxon>Pseudomonadati</taxon>
        <taxon>Pseudomonadota</taxon>
        <taxon>Gammaproteobacteria</taxon>
        <taxon>Alteromonadales</taxon>
        <taxon>Pseudoalteromonadaceae</taxon>
        <taxon>Pseudoalteromonas</taxon>
    </lineage>
</organism>
<dbReference type="GO" id="GO:0005886">
    <property type="term" value="C:plasma membrane"/>
    <property type="evidence" value="ECO:0007669"/>
    <property type="project" value="TreeGrafter"/>
</dbReference>
<keyword evidence="8 9" id="KW-0472">Membrane</keyword>
<dbReference type="InterPro" id="IPR036837">
    <property type="entry name" value="Cation_efflux_CTD_sf"/>
</dbReference>
<dbReference type="EMBL" id="PNCM01000056">
    <property type="protein sequence ID" value="TMP77593.1"/>
    <property type="molecule type" value="Genomic_DNA"/>
</dbReference>
<keyword evidence="3" id="KW-0813">Transport</keyword>
<evidence type="ECO:0000256" key="6">
    <source>
        <dbReference type="ARBA" id="ARBA00022989"/>
    </source>
</evidence>
<feature type="domain" description="Cation efflux protein transmembrane" evidence="10">
    <location>
        <begin position="14"/>
        <end position="208"/>
    </location>
</feature>
<dbReference type="SUPFAM" id="SSF160240">
    <property type="entry name" value="Cation efflux protein cytoplasmic domain-like"/>
    <property type="match status" value="1"/>
</dbReference>
<feature type="transmembrane region" description="Helical" evidence="9">
    <location>
        <begin position="119"/>
        <end position="140"/>
    </location>
</feature>
<evidence type="ECO:0000256" key="3">
    <source>
        <dbReference type="ARBA" id="ARBA00022448"/>
    </source>
</evidence>
<dbReference type="Gene3D" id="1.20.1510.10">
    <property type="entry name" value="Cation efflux protein transmembrane domain"/>
    <property type="match status" value="1"/>
</dbReference>
<keyword evidence="5" id="KW-0864">Zinc transport</keyword>
<feature type="transmembrane region" description="Helical" evidence="9">
    <location>
        <begin position="14"/>
        <end position="35"/>
    </location>
</feature>
<dbReference type="PANTHER" id="PTHR11562:SF17">
    <property type="entry name" value="RE54080P-RELATED"/>
    <property type="match status" value="1"/>
</dbReference>
<feature type="transmembrane region" description="Helical" evidence="9">
    <location>
        <begin position="152"/>
        <end position="174"/>
    </location>
</feature>
<dbReference type="NCBIfam" id="TIGR01297">
    <property type="entry name" value="CDF"/>
    <property type="match status" value="1"/>
</dbReference>
<feature type="transmembrane region" description="Helical" evidence="9">
    <location>
        <begin position="80"/>
        <end position="99"/>
    </location>
</feature>
<gene>
    <name evidence="12" type="ORF">CWB73_19450</name>
</gene>
<dbReference type="AlphaFoldDB" id="A0A5S3YPS5"/>
<sequence>MTDITTHRASRRRLLIALSITCTFMLIQLAGAYYSNSLAVLADAGHLFVHNSSLFIALIASSIAVHLAKNYSDGYKKAEFTGGLINGLLYLTISIVILYEGSERLSHHHDGDGAAVNAYLMSVIAALGFLFHGLSAWVLYKGRKESINVYAVFLHSFFDLLSTVSTFIASILIYLTGHQIIDIFSSMLISIFVLFTGIKVVRACLLGLFAKEANLPSSEDIETKILSTDHVESVHSITVSKIDTQVAVGAHIVLKHHCTIDSHDQSCREQVESVLSSTFGISQCVLQIESHECPEH</sequence>
<name>A0A5S3YPS5_9GAMM</name>
<comment type="caution">
    <text evidence="12">The sequence shown here is derived from an EMBL/GenBank/DDBJ whole genome shotgun (WGS) entry which is preliminary data.</text>
</comment>
<proteinExistence type="inferred from homology"/>
<feature type="transmembrane region" description="Helical" evidence="9">
    <location>
        <begin position="180"/>
        <end position="201"/>
    </location>
</feature>
<dbReference type="InterPro" id="IPR002524">
    <property type="entry name" value="Cation_efflux"/>
</dbReference>
<feature type="transmembrane region" description="Helical" evidence="9">
    <location>
        <begin position="47"/>
        <end position="68"/>
    </location>
</feature>
<evidence type="ECO:0000256" key="1">
    <source>
        <dbReference type="ARBA" id="ARBA00004141"/>
    </source>
</evidence>
<reference evidence="13" key="2">
    <citation type="submission" date="2019-06" db="EMBL/GenBank/DDBJ databases">
        <title>Co-occurence of chitin degradation, pigmentation and bioactivity in marine Pseudoalteromonas.</title>
        <authorList>
            <person name="Sonnenschein E.C."/>
            <person name="Bech P.K."/>
        </authorList>
    </citation>
    <scope>NUCLEOTIDE SEQUENCE [LARGE SCALE GENOMIC DNA]</scope>
    <source>
        <strain evidence="13">S1189</strain>
    </source>
</reference>
<evidence type="ECO:0000256" key="9">
    <source>
        <dbReference type="SAM" id="Phobius"/>
    </source>
</evidence>
<dbReference type="OrthoDB" id="9809646at2"/>
<feature type="domain" description="Cation efflux protein cytoplasmic" evidence="11">
    <location>
        <begin position="219"/>
        <end position="290"/>
    </location>
</feature>
<dbReference type="GO" id="GO:0005385">
    <property type="term" value="F:zinc ion transmembrane transporter activity"/>
    <property type="evidence" value="ECO:0007669"/>
    <property type="project" value="TreeGrafter"/>
</dbReference>
<evidence type="ECO:0000313" key="12">
    <source>
        <dbReference type="EMBL" id="TMP77593.1"/>
    </source>
</evidence>
<evidence type="ECO:0000256" key="2">
    <source>
        <dbReference type="ARBA" id="ARBA00008873"/>
    </source>
</evidence>
<keyword evidence="5" id="KW-0862">Zinc</keyword>
<comment type="similarity">
    <text evidence="2">Belongs to the cation diffusion facilitator (CDF) transporter (TC 2.A.4) family. SLC30A subfamily.</text>
</comment>
<keyword evidence="7" id="KW-0406">Ion transport</keyword>
<dbReference type="Pfam" id="PF16916">
    <property type="entry name" value="ZT_dimer"/>
    <property type="match status" value="1"/>
</dbReference>
<dbReference type="SUPFAM" id="SSF161111">
    <property type="entry name" value="Cation efflux protein transmembrane domain-like"/>
    <property type="match status" value="1"/>
</dbReference>
<dbReference type="InterPro" id="IPR027470">
    <property type="entry name" value="Cation_efflux_CTD"/>
</dbReference>
<dbReference type="InterPro" id="IPR058533">
    <property type="entry name" value="Cation_efflux_TM"/>
</dbReference>
<dbReference type="Pfam" id="PF01545">
    <property type="entry name" value="Cation_efflux"/>
    <property type="match status" value="1"/>
</dbReference>
<evidence type="ECO:0000256" key="5">
    <source>
        <dbReference type="ARBA" id="ARBA00022906"/>
    </source>
</evidence>
<evidence type="ECO:0000256" key="7">
    <source>
        <dbReference type="ARBA" id="ARBA00023065"/>
    </source>
</evidence>
<dbReference type="PANTHER" id="PTHR11562">
    <property type="entry name" value="CATION EFFLUX PROTEIN/ ZINC TRANSPORTER"/>
    <property type="match status" value="1"/>
</dbReference>
<dbReference type="RefSeq" id="WP_138569089.1">
    <property type="nucleotide sequence ID" value="NZ_PNCM01000056.1"/>
</dbReference>
<dbReference type="InterPro" id="IPR050681">
    <property type="entry name" value="CDF/SLC30A"/>
</dbReference>
<evidence type="ECO:0000256" key="4">
    <source>
        <dbReference type="ARBA" id="ARBA00022692"/>
    </source>
</evidence>
<dbReference type="InterPro" id="IPR027469">
    <property type="entry name" value="Cation_efflux_TMD_sf"/>
</dbReference>
<protein>
    <submittedName>
        <fullName evidence="12">Zinc transporter</fullName>
    </submittedName>
</protein>
<evidence type="ECO:0000259" key="10">
    <source>
        <dbReference type="Pfam" id="PF01545"/>
    </source>
</evidence>
<evidence type="ECO:0000259" key="11">
    <source>
        <dbReference type="Pfam" id="PF16916"/>
    </source>
</evidence>
<keyword evidence="4 9" id="KW-0812">Transmembrane</keyword>